<dbReference type="Proteomes" id="UP000053319">
    <property type="component" value="Unassembled WGS sequence"/>
</dbReference>
<reference evidence="2 3" key="1">
    <citation type="journal article" date="2012" name="Science">
        <title>The Paleozoic origin of enzymatic lignin decomposition reconstructed from 31 fungal genomes.</title>
        <authorList>
            <person name="Floudas D."/>
            <person name="Binder M."/>
            <person name="Riley R."/>
            <person name="Barry K."/>
            <person name="Blanchette R.A."/>
            <person name="Henrissat B."/>
            <person name="Martinez A.T."/>
            <person name="Otillar R."/>
            <person name="Spatafora J.W."/>
            <person name="Yadav J.S."/>
            <person name="Aerts A."/>
            <person name="Benoit I."/>
            <person name="Boyd A."/>
            <person name="Carlson A."/>
            <person name="Copeland A."/>
            <person name="Coutinho P.M."/>
            <person name="de Vries R.P."/>
            <person name="Ferreira P."/>
            <person name="Findley K."/>
            <person name="Foster B."/>
            <person name="Gaskell J."/>
            <person name="Glotzer D."/>
            <person name="Gorecki P."/>
            <person name="Heitman J."/>
            <person name="Hesse C."/>
            <person name="Hori C."/>
            <person name="Igarashi K."/>
            <person name="Jurgens J.A."/>
            <person name="Kallen N."/>
            <person name="Kersten P."/>
            <person name="Kohler A."/>
            <person name="Kuees U."/>
            <person name="Kumar T.K.A."/>
            <person name="Kuo A."/>
            <person name="LaButti K."/>
            <person name="Larrondo L.F."/>
            <person name="Lindquist E."/>
            <person name="Ling A."/>
            <person name="Lombard V."/>
            <person name="Lucas S."/>
            <person name="Lundell T."/>
            <person name="Martin R."/>
            <person name="McLaughlin D.J."/>
            <person name="Morgenstern I."/>
            <person name="Morin E."/>
            <person name="Murat C."/>
            <person name="Nagy L.G."/>
            <person name="Nolan M."/>
            <person name="Ohm R.A."/>
            <person name="Patyshakuliyeva A."/>
            <person name="Rokas A."/>
            <person name="Ruiz-Duenas F.J."/>
            <person name="Sabat G."/>
            <person name="Salamov A."/>
            <person name="Samejima M."/>
            <person name="Schmutz J."/>
            <person name="Slot J.C."/>
            <person name="St John F."/>
            <person name="Stenlid J."/>
            <person name="Sun H."/>
            <person name="Sun S."/>
            <person name="Syed K."/>
            <person name="Tsang A."/>
            <person name="Wiebenga A."/>
            <person name="Young D."/>
            <person name="Pisabarro A."/>
            <person name="Eastwood D.C."/>
            <person name="Martin F."/>
            <person name="Cullen D."/>
            <person name="Grigoriev I.V."/>
            <person name="Hibbett D.S."/>
        </authorList>
    </citation>
    <scope>NUCLEOTIDE SEQUENCE [LARGE SCALE GENOMIC DNA]</scope>
    <source>
        <strain evidence="2 3">LYAD-421 SS1</strain>
    </source>
</reference>
<dbReference type="EMBL" id="JH719410">
    <property type="protein sequence ID" value="EJF61474.1"/>
    <property type="molecule type" value="Genomic_DNA"/>
</dbReference>
<dbReference type="RefSeq" id="XP_007365919.1">
    <property type="nucleotide sequence ID" value="XM_007365857.1"/>
</dbReference>
<evidence type="ECO:0000313" key="3">
    <source>
        <dbReference type="Proteomes" id="UP000053319"/>
    </source>
</evidence>
<dbReference type="AlphaFoldDB" id="R7SZ44"/>
<protein>
    <submittedName>
        <fullName evidence="2">Uncharacterized protein</fullName>
    </submittedName>
</protein>
<proteinExistence type="predicted"/>
<sequence>MLYPHQLGYPVWNPDTSTGEVFVGDVGWMEKGGFNSLFNILSSEDDPIHFERGVPPEFEPSTLIQVTSPDRAVATHAVDSAPVRFTAQFNEDLRSLGSWFEMRASQPAIHFKYKPREGPGAFLIFDVDAMNEKTLQKRHVISYMSKHFHEWVGFANTVAGRTRTFKEEDMMLISGTTKVRQWALGVWTPDMCGEPAEGVPDLHGQFDTTSTSDSIVMINGNILPSTHYHQGPKLRVIDSDSPESRYRSQSVFLNYYRIRPRRLEQSVPQFLQAAAGPHDLPPGGKDPEVGSEEETYDPVAHLVDYILDHTNAGVAIACDADIMPILPDSGLPDNIPEFLNLIAPPVQVDQDGVGTIAWDAALNSSSDAILSARARLQKYVSLRHSQSHDDTPMGSIRVAPDTSEGRCQRGTGTHPAQPPLSHDHLHLNHAFYSNIVAGITMIKCGPWSPILSGYVNALRIIKFTLRAWFDLRSREGKRAQEVASKEEDKLTQDGEQICAFHRSLGGSGGIKTVLDQAPEVNAT</sequence>
<dbReference type="HOGENOM" id="CLU_520763_0_0_1"/>
<dbReference type="KEGG" id="dsq:DICSQDRAFT_127136"/>
<feature type="region of interest" description="Disordered" evidence="1">
    <location>
        <begin position="383"/>
        <end position="417"/>
    </location>
</feature>
<accession>R7SZ44</accession>
<organism evidence="2 3">
    <name type="scientific">Dichomitus squalens (strain LYAD-421)</name>
    <name type="common">Western red white-rot fungus</name>
    <dbReference type="NCBI Taxonomy" id="732165"/>
    <lineage>
        <taxon>Eukaryota</taxon>
        <taxon>Fungi</taxon>
        <taxon>Dikarya</taxon>
        <taxon>Basidiomycota</taxon>
        <taxon>Agaricomycotina</taxon>
        <taxon>Agaricomycetes</taxon>
        <taxon>Polyporales</taxon>
        <taxon>Polyporaceae</taxon>
        <taxon>Dichomitus</taxon>
    </lineage>
</organism>
<evidence type="ECO:0000313" key="2">
    <source>
        <dbReference type="EMBL" id="EJF61474.1"/>
    </source>
</evidence>
<name>R7SZ44_DICSQ</name>
<dbReference type="GeneID" id="18834378"/>
<dbReference type="OMA" id="FEMRASQ"/>
<gene>
    <name evidence="2" type="ORF">DICSQDRAFT_127136</name>
</gene>
<evidence type="ECO:0000256" key="1">
    <source>
        <dbReference type="SAM" id="MobiDB-lite"/>
    </source>
</evidence>